<evidence type="ECO:0000256" key="7">
    <source>
        <dbReference type="ARBA" id="ARBA00022801"/>
    </source>
</evidence>
<dbReference type="PANTHER" id="PTHR30001">
    <property type="entry name" value="RIBONUCLEASE"/>
    <property type="match status" value="1"/>
</dbReference>
<dbReference type="GO" id="GO:0009507">
    <property type="term" value="C:chloroplast"/>
    <property type="evidence" value="ECO:0007669"/>
    <property type="project" value="UniProtKB-SubCell"/>
</dbReference>
<protein>
    <submittedName>
        <fullName evidence="12">Ribonuclease E</fullName>
    </submittedName>
</protein>
<dbReference type="GO" id="GO:0046872">
    <property type="term" value="F:metal ion binding"/>
    <property type="evidence" value="ECO:0007669"/>
    <property type="project" value="UniProtKB-KW"/>
</dbReference>
<keyword evidence="7" id="KW-0378">Hydrolase</keyword>
<evidence type="ECO:0000256" key="10">
    <source>
        <dbReference type="ARBA" id="ARBA00023436"/>
    </source>
</evidence>
<comment type="function">
    <text evidence="10">Involved in intercistronic processing of primary transcripts from chloroplast operons. The endonucleolytic activity of the enzyme depends on the number of phosphates at the 5' end, is inhibited by structured RNA, and preferentially cleaves A/U-rich sequences.</text>
</comment>
<dbReference type="SMART" id="SM00316">
    <property type="entry name" value="S1"/>
    <property type="match status" value="1"/>
</dbReference>
<dbReference type="GO" id="GO:0006364">
    <property type="term" value="P:rRNA processing"/>
    <property type="evidence" value="ECO:0007669"/>
    <property type="project" value="TreeGrafter"/>
</dbReference>
<keyword evidence="9" id="KW-0694">RNA-binding</keyword>
<dbReference type="Gene3D" id="2.40.50.140">
    <property type="entry name" value="Nucleic acid-binding proteins"/>
    <property type="match status" value="1"/>
</dbReference>
<dbReference type="NCBIfam" id="TIGR00757">
    <property type="entry name" value="RNaseEG"/>
    <property type="match status" value="1"/>
</dbReference>
<dbReference type="InterPro" id="IPR019307">
    <property type="entry name" value="RNA-bd_AU-1/RNase_E/G"/>
</dbReference>
<evidence type="ECO:0000256" key="1">
    <source>
        <dbReference type="ARBA" id="ARBA00001946"/>
    </source>
</evidence>
<dbReference type="InterPro" id="IPR012340">
    <property type="entry name" value="NA-bd_OB-fold"/>
</dbReference>
<dbReference type="PANTHER" id="PTHR30001:SF0">
    <property type="entry name" value="RIBONUCLEASE G"/>
    <property type="match status" value="1"/>
</dbReference>
<keyword evidence="4" id="KW-0150">Chloroplast</keyword>
<dbReference type="GO" id="GO:0016787">
    <property type="term" value="F:hydrolase activity"/>
    <property type="evidence" value="ECO:0007669"/>
    <property type="project" value="UniProtKB-KW"/>
</dbReference>
<dbReference type="Pfam" id="PF10150">
    <property type="entry name" value="RNase_E_G"/>
    <property type="match status" value="1"/>
</dbReference>
<reference evidence="12" key="1">
    <citation type="journal article" date="2014" name="Sci. Rep.">
        <title>Minimally destructive sampling of type specimens of Pyropia (Bangiales, Rhodophyta) recovers complete plastid and mitochondrial genomes.</title>
        <authorList>
            <person name="Hughey J.R."/>
            <person name="Gabrielson P.W."/>
            <person name="Rohmer L."/>
            <person name="Tortolani J."/>
            <person name="Silva M."/>
            <person name="Miller K.A."/>
            <person name="Young J.D."/>
            <person name="Martell C."/>
            <person name="Ruediger E."/>
        </authorList>
    </citation>
    <scope>NUCLEOTIDE SEQUENCE</scope>
</reference>
<comment type="subcellular location">
    <subcellularLocation>
        <location evidence="2">Plastid</location>
        <location evidence="2">Chloroplast</location>
    </subcellularLocation>
</comment>
<dbReference type="EMBL" id="KJ776836">
    <property type="protein sequence ID" value="AIA21241.1"/>
    <property type="molecule type" value="Genomic_DNA"/>
</dbReference>
<dbReference type="GO" id="GO:0004540">
    <property type="term" value="F:RNA nuclease activity"/>
    <property type="evidence" value="ECO:0007669"/>
    <property type="project" value="InterPro"/>
</dbReference>
<organism evidence="12">
    <name type="scientific">Pyropia kanakaensis</name>
    <dbReference type="NCBI Taxonomy" id="139729"/>
    <lineage>
        <taxon>Eukaryota</taxon>
        <taxon>Rhodophyta</taxon>
        <taxon>Bangiophyceae</taxon>
        <taxon>Bangiales</taxon>
        <taxon>Bangiaceae</taxon>
        <taxon>Pyropia</taxon>
    </lineage>
</organism>
<dbReference type="AlphaFoldDB" id="A0A059XH57"/>
<keyword evidence="8" id="KW-0460">Magnesium</keyword>
<accession>A0A059XH57</accession>
<keyword evidence="5 12" id="KW-0934">Plastid</keyword>
<dbReference type="InterPro" id="IPR003029">
    <property type="entry name" value="S1_domain"/>
</dbReference>
<dbReference type="PROSITE" id="PS50126">
    <property type="entry name" value="S1"/>
    <property type="match status" value="1"/>
</dbReference>
<evidence type="ECO:0000256" key="4">
    <source>
        <dbReference type="ARBA" id="ARBA00022528"/>
    </source>
</evidence>
<evidence type="ECO:0000313" key="12">
    <source>
        <dbReference type="EMBL" id="AIA21241.1"/>
    </source>
</evidence>
<dbReference type="InterPro" id="IPR004659">
    <property type="entry name" value="RNase_E/G"/>
</dbReference>
<geneLocation type="plastid" evidence="12"/>
<evidence type="ECO:0000256" key="5">
    <source>
        <dbReference type="ARBA" id="ARBA00022640"/>
    </source>
</evidence>
<evidence type="ECO:0000256" key="9">
    <source>
        <dbReference type="ARBA" id="ARBA00022884"/>
    </source>
</evidence>
<gene>
    <name evidence="12" type="primary">rne</name>
</gene>
<evidence type="ECO:0000256" key="3">
    <source>
        <dbReference type="ARBA" id="ARBA00005522"/>
    </source>
</evidence>
<evidence type="ECO:0000259" key="11">
    <source>
        <dbReference type="PROSITE" id="PS50126"/>
    </source>
</evidence>
<evidence type="ECO:0000256" key="6">
    <source>
        <dbReference type="ARBA" id="ARBA00022723"/>
    </source>
</evidence>
<evidence type="ECO:0000256" key="8">
    <source>
        <dbReference type="ARBA" id="ARBA00022842"/>
    </source>
</evidence>
<evidence type="ECO:0000256" key="2">
    <source>
        <dbReference type="ARBA" id="ARBA00004229"/>
    </source>
</evidence>
<dbReference type="CDD" id="cd04453">
    <property type="entry name" value="S1_RNase_E"/>
    <property type="match status" value="1"/>
</dbReference>
<comment type="similarity">
    <text evidence="3">Belongs to the RNase E/G family.</text>
</comment>
<comment type="cofactor">
    <cofactor evidence="1">
        <name>Mg(2+)</name>
        <dbReference type="ChEBI" id="CHEBI:18420"/>
    </cofactor>
</comment>
<name>A0A059XH57_9RHOD</name>
<keyword evidence="6" id="KW-0479">Metal-binding</keyword>
<proteinExistence type="inferred from homology"/>
<dbReference type="SUPFAM" id="SSF50249">
    <property type="entry name" value="Nucleic acid-binding proteins"/>
    <property type="match status" value="1"/>
</dbReference>
<dbReference type="GO" id="GO:0003723">
    <property type="term" value="F:RNA binding"/>
    <property type="evidence" value="ECO:0007669"/>
    <property type="project" value="UniProtKB-KW"/>
</dbReference>
<feature type="domain" description="S1 motif" evidence="11">
    <location>
        <begin position="35"/>
        <end position="117"/>
    </location>
</feature>
<sequence>MTNTIVISCLHNMAAILYCGQIQKLVVANAHYQVNDIYLGCVDKIFSGINAAFIDLGKNEYSGFIHISDTGPFKKRYYVNNIANILTFRQKILVQITKEPTLNKGPRLTANITLSGRYIVLMPFSQAICISRKIHDEDERHYLKALAILIKPPTMGLLFRPSAIGIDEEIILSELKNLKEQWYFVQKSAINSYSPVLLYKDEDIVKKIIRDFYKNSINNIVIDSHLGLKQLNYYIHTWHCNSPTLAPLIKLYGNNQCILDAFGINQAISRALMPKVDLILGGYMFIETLEAFTIIDVNSGSFNNSTSARETVLKTNCSAATEIAYQLQIRNIAGIIIIDFIDMESQRDQLQLLEHFNKELALDNAKPQIVQLSELGLVELTRRRQGKSLYELISNDSNYFYFFIQLERFKSLKKVDYKKQIFQTLSRPWLSAEINTINKVFFQKSDLYILDNFYLVRNLYTVNKSFTYKQNYLLTTRLKLIYSQEYNRTLPSIVYGYLVSMITNDNQKFLL</sequence>